<organism evidence="1 2">
    <name type="scientific">Streptococcus agalactiae</name>
    <dbReference type="NCBI Taxonomy" id="1311"/>
    <lineage>
        <taxon>Bacteria</taxon>
        <taxon>Bacillati</taxon>
        <taxon>Bacillota</taxon>
        <taxon>Bacilli</taxon>
        <taxon>Lactobacillales</taxon>
        <taxon>Streptococcaceae</taxon>
        <taxon>Streptococcus</taxon>
    </lineage>
</organism>
<proteinExistence type="predicted"/>
<dbReference type="AlphaFoldDB" id="A0AAW6XWD5"/>
<feature type="non-terminal residue" evidence="1">
    <location>
        <position position="133"/>
    </location>
</feature>
<dbReference type="RefSeq" id="WP_285312108.1">
    <property type="nucleotide sequence ID" value="NZ_JASOIH010000113.1"/>
</dbReference>
<sequence>VDHSIIGPLFHPRRGKGDAGLTLTCNGADLAQFTPNEEAVHGETTPYVDLDEIWNFTADQGRAIMGGIRPAQITLHGQAQRWYTSTKGTAASTFMNGMVGASLKGETPRLAYFSWEMAEGADPYDPAVWWSFH</sequence>
<dbReference type="Proteomes" id="UP001230629">
    <property type="component" value="Unassembled WGS sequence"/>
</dbReference>
<gene>
    <name evidence="1" type="ORF">QP229_10885</name>
</gene>
<dbReference type="EMBL" id="JASOIH010000113">
    <property type="protein sequence ID" value="MDK6900453.1"/>
    <property type="molecule type" value="Genomic_DNA"/>
</dbReference>
<evidence type="ECO:0000313" key="1">
    <source>
        <dbReference type="EMBL" id="MDK6900453.1"/>
    </source>
</evidence>
<evidence type="ECO:0000313" key="2">
    <source>
        <dbReference type="Proteomes" id="UP001230629"/>
    </source>
</evidence>
<comment type="caution">
    <text evidence="1">The sequence shown here is derived from an EMBL/GenBank/DDBJ whole genome shotgun (WGS) entry which is preliminary data.</text>
</comment>
<feature type="non-terminal residue" evidence="1">
    <location>
        <position position="1"/>
    </location>
</feature>
<protein>
    <submittedName>
        <fullName evidence="1">Uncharacterized protein</fullName>
    </submittedName>
</protein>
<accession>A0AAW6XWD5</accession>
<name>A0AAW6XWD5_STRAG</name>
<reference evidence="1" key="1">
    <citation type="submission" date="2023-05" db="EMBL/GenBank/DDBJ databases">
        <title>Cataloging the Phylogenetic Diversity of Human Bladder Bacteria.</title>
        <authorList>
            <person name="Du J."/>
        </authorList>
    </citation>
    <scope>NUCLEOTIDE SEQUENCE</scope>
    <source>
        <strain evidence="1">UMB8703</strain>
    </source>
</reference>